<accession>A0AAV3T2S6</accession>
<feature type="transmembrane region" description="Helical" evidence="1">
    <location>
        <begin position="68"/>
        <end position="87"/>
    </location>
</feature>
<comment type="caution">
    <text evidence="2">The sequence shown here is derived from an EMBL/GenBank/DDBJ whole genome shotgun (WGS) entry which is preliminary data.</text>
</comment>
<evidence type="ECO:0000256" key="1">
    <source>
        <dbReference type="SAM" id="Phobius"/>
    </source>
</evidence>
<organism evidence="2 3">
    <name type="scientific">Salarchaeum japonicum</name>
    <dbReference type="NCBI Taxonomy" id="555573"/>
    <lineage>
        <taxon>Archaea</taxon>
        <taxon>Methanobacteriati</taxon>
        <taxon>Methanobacteriota</taxon>
        <taxon>Stenosarchaea group</taxon>
        <taxon>Halobacteria</taxon>
        <taxon>Halobacteriales</taxon>
        <taxon>Halobacteriaceae</taxon>
    </lineage>
</organism>
<name>A0AAV3T2S6_9EURY</name>
<keyword evidence="3" id="KW-1185">Reference proteome</keyword>
<dbReference type="Proteomes" id="UP001500194">
    <property type="component" value="Unassembled WGS sequence"/>
</dbReference>
<dbReference type="GeneID" id="68573351"/>
<dbReference type="RefSeq" id="WP_227260064.1">
    <property type="nucleotide sequence ID" value="NZ_BAAADU010000002.1"/>
</dbReference>
<proteinExistence type="predicted"/>
<protein>
    <submittedName>
        <fullName evidence="2">Uncharacterized protein</fullName>
    </submittedName>
</protein>
<evidence type="ECO:0000313" key="3">
    <source>
        <dbReference type="Proteomes" id="UP001500194"/>
    </source>
</evidence>
<feature type="transmembrane region" description="Helical" evidence="1">
    <location>
        <begin position="42"/>
        <end position="62"/>
    </location>
</feature>
<gene>
    <name evidence="2" type="ORF">GCM10009019_19670</name>
</gene>
<dbReference type="AlphaFoldDB" id="A0AAV3T2S6"/>
<keyword evidence="1" id="KW-0812">Transmembrane</keyword>
<evidence type="ECO:0000313" key="2">
    <source>
        <dbReference type="EMBL" id="GAA0655878.1"/>
    </source>
</evidence>
<keyword evidence="1" id="KW-0472">Membrane</keyword>
<keyword evidence="1" id="KW-1133">Transmembrane helix</keyword>
<sequence>MTLPEPSTVAAALHERLLRPVRRELRPFLHENVERGDPVSHVVLSLLAGLVAFALTLLAAALVALPTVLYAVVYALVTGALRLVNAFRYRR</sequence>
<reference evidence="2 3" key="1">
    <citation type="journal article" date="2019" name="Int. J. Syst. Evol. Microbiol.">
        <title>The Global Catalogue of Microorganisms (GCM) 10K type strain sequencing project: providing services to taxonomists for standard genome sequencing and annotation.</title>
        <authorList>
            <consortium name="The Broad Institute Genomics Platform"/>
            <consortium name="The Broad Institute Genome Sequencing Center for Infectious Disease"/>
            <person name="Wu L."/>
            <person name="Ma J."/>
        </authorList>
    </citation>
    <scope>NUCLEOTIDE SEQUENCE [LARGE SCALE GENOMIC DNA]</scope>
    <source>
        <strain evidence="2 3">JCM 16327</strain>
    </source>
</reference>
<dbReference type="EMBL" id="BAAADU010000002">
    <property type="protein sequence ID" value="GAA0655878.1"/>
    <property type="molecule type" value="Genomic_DNA"/>
</dbReference>